<keyword evidence="2 5" id="KW-0812">Transmembrane</keyword>
<evidence type="ECO:0000259" key="6">
    <source>
        <dbReference type="Pfam" id="PF14378"/>
    </source>
</evidence>
<gene>
    <name evidence="7" type="ORF">CPE01_21010</name>
</gene>
<evidence type="ECO:0000313" key="8">
    <source>
        <dbReference type="Proteomes" id="UP000321386"/>
    </source>
</evidence>
<dbReference type="GO" id="GO:0016020">
    <property type="term" value="C:membrane"/>
    <property type="evidence" value="ECO:0007669"/>
    <property type="project" value="UniProtKB-SubCell"/>
</dbReference>
<dbReference type="InterPro" id="IPR052185">
    <property type="entry name" value="IPC_Synthase-Related"/>
</dbReference>
<reference evidence="7 8" key="1">
    <citation type="submission" date="2019-07" db="EMBL/GenBank/DDBJ databases">
        <title>Whole genome shotgun sequence of Cellulomonas persica NBRC 101101.</title>
        <authorList>
            <person name="Hosoyama A."/>
            <person name="Uohara A."/>
            <person name="Ohji S."/>
            <person name="Ichikawa N."/>
        </authorList>
    </citation>
    <scope>NUCLEOTIDE SEQUENCE [LARGE SCALE GENOMIC DNA]</scope>
    <source>
        <strain evidence="7 8">NBRC 101101</strain>
    </source>
</reference>
<dbReference type="Gene3D" id="1.20.144.10">
    <property type="entry name" value="Phosphatidic acid phosphatase type 2/haloperoxidase"/>
    <property type="match status" value="1"/>
</dbReference>
<feature type="transmembrane region" description="Helical" evidence="5">
    <location>
        <begin position="21"/>
        <end position="38"/>
    </location>
</feature>
<organism evidence="7 8">
    <name type="scientific">Cellulomonas persica</name>
    <dbReference type="NCBI Taxonomy" id="76861"/>
    <lineage>
        <taxon>Bacteria</taxon>
        <taxon>Bacillati</taxon>
        <taxon>Actinomycetota</taxon>
        <taxon>Actinomycetes</taxon>
        <taxon>Micrococcales</taxon>
        <taxon>Cellulomonadaceae</taxon>
        <taxon>Cellulomonas</taxon>
    </lineage>
</organism>
<dbReference type="CDD" id="cd03386">
    <property type="entry name" value="PAP2_Aur1_like"/>
    <property type="match status" value="1"/>
</dbReference>
<feature type="transmembrane region" description="Helical" evidence="5">
    <location>
        <begin position="87"/>
        <end position="105"/>
    </location>
</feature>
<feature type="domain" description="Inositolphosphotransferase Aur1/Ipt1" evidence="6">
    <location>
        <begin position="55"/>
        <end position="236"/>
    </location>
</feature>
<proteinExistence type="predicted"/>
<feature type="transmembrane region" description="Helical" evidence="5">
    <location>
        <begin position="198"/>
        <end position="215"/>
    </location>
</feature>
<evidence type="ECO:0000256" key="5">
    <source>
        <dbReference type="SAM" id="Phobius"/>
    </source>
</evidence>
<protein>
    <submittedName>
        <fullName evidence="7">Inositol phosphorylceramide synthase</fullName>
    </submittedName>
</protein>
<evidence type="ECO:0000313" key="7">
    <source>
        <dbReference type="EMBL" id="GEK18368.1"/>
    </source>
</evidence>
<keyword evidence="8" id="KW-1185">Reference proteome</keyword>
<dbReference type="PANTHER" id="PTHR31310">
    <property type="match status" value="1"/>
</dbReference>
<dbReference type="AlphaFoldDB" id="A0A510UUP7"/>
<feature type="transmembrane region" description="Helical" evidence="5">
    <location>
        <begin position="112"/>
        <end position="132"/>
    </location>
</feature>
<keyword evidence="3 5" id="KW-1133">Transmembrane helix</keyword>
<dbReference type="InterPro" id="IPR026841">
    <property type="entry name" value="Aur1/Ipt1"/>
</dbReference>
<evidence type="ECO:0000256" key="2">
    <source>
        <dbReference type="ARBA" id="ARBA00022692"/>
    </source>
</evidence>
<comment type="subcellular location">
    <subcellularLocation>
        <location evidence="1">Membrane</location>
        <topology evidence="1">Multi-pass membrane protein</topology>
    </subcellularLocation>
</comment>
<dbReference type="RefSeq" id="WP_222592909.1">
    <property type="nucleotide sequence ID" value="NZ_BJUA01000009.1"/>
</dbReference>
<evidence type="ECO:0000256" key="1">
    <source>
        <dbReference type="ARBA" id="ARBA00004141"/>
    </source>
</evidence>
<feature type="transmembrane region" description="Helical" evidence="5">
    <location>
        <begin position="171"/>
        <end position="191"/>
    </location>
</feature>
<dbReference type="PANTHER" id="PTHR31310:SF7">
    <property type="entry name" value="PA-PHOSPHATASE RELATED-FAMILY PROTEIN DDB_G0268928"/>
    <property type="match status" value="1"/>
</dbReference>
<feature type="transmembrane region" description="Helical" evidence="5">
    <location>
        <begin position="221"/>
        <end position="242"/>
    </location>
</feature>
<evidence type="ECO:0000256" key="4">
    <source>
        <dbReference type="ARBA" id="ARBA00023136"/>
    </source>
</evidence>
<comment type="caution">
    <text evidence="7">The sequence shown here is derived from an EMBL/GenBank/DDBJ whole genome shotgun (WGS) entry which is preliminary data.</text>
</comment>
<dbReference type="Pfam" id="PF14378">
    <property type="entry name" value="PAP2_3"/>
    <property type="match status" value="1"/>
</dbReference>
<keyword evidence="4 5" id="KW-0472">Membrane</keyword>
<dbReference type="EMBL" id="BJUA01000009">
    <property type="protein sequence ID" value="GEK18368.1"/>
    <property type="molecule type" value="Genomic_DNA"/>
</dbReference>
<dbReference type="Proteomes" id="UP000321386">
    <property type="component" value="Unassembled WGS sequence"/>
</dbReference>
<accession>A0A510UUP7</accession>
<name>A0A510UUP7_9CELL</name>
<sequence>MAEQTARRDETRTPAHRWRRLAIEVLLLLVGAVLFFRVHHLVGTDLARATQNAEHLMSLERAVGLDIELGANRWLAGQPVLVAASVLYYRLYYVPLAGVLVWLLLPRADTYRVLRVTILVVAVLALLCYWLLPMSPPRFAMPGIVDIVAENDPVAGEGTRDLASGENHFSAFPSMHVGWSSVAAYLVWFTLRREHPRAAWLAWLFPAGMVVVVIVTGNHYVLEVVGTAVVLTLALVVTRPWARTTSTADARDGGRRADGAAAR</sequence>
<evidence type="ECO:0000256" key="3">
    <source>
        <dbReference type="ARBA" id="ARBA00022989"/>
    </source>
</evidence>